<dbReference type="AlphaFoldDB" id="A0A1G9MGE4"/>
<sequence length="201" mass="23082">MVNDGVKGISSTINEVVSGRPSTVAETAPARKKKKDKSRDRGDLIYLSDLAQNLHALIKFLEERDWPEEQNGFDFIMEKFIENPDPYPVPEFVEMLVELSGQNPGCFKELLFQARMLQKDDYNPILWLGVLTRLSRSEAESFIECTAEIFSFYEDKDLVKELVAYIEEVRIILNEHQFREAAERSAFITSACQHINSDKKA</sequence>
<evidence type="ECO:0000313" key="2">
    <source>
        <dbReference type="Proteomes" id="UP000199476"/>
    </source>
</evidence>
<reference evidence="1 2" key="1">
    <citation type="submission" date="2016-10" db="EMBL/GenBank/DDBJ databases">
        <authorList>
            <person name="de Groot N.N."/>
        </authorList>
    </citation>
    <scope>NUCLEOTIDE SEQUENCE [LARGE SCALE GENOMIC DNA]</scope>
    <source>
        <strain evidence="1 2">SLAS-1</strain>
    </source>
</reference>
<dbReference type="EMBL" id="FNGO01000008">
    <property type="protein sequence ID" value="SDL73289.1"/>
    <property type="molecule type" value="Genomic_DNA"/>
</dbReference>
<proteinExistence type="predicted"/>
<organism evidence="1 2">
    <name type="scientific">Halarsenatibacter silvermanii</name>
    <dbReference type="NCBI Taxonomy" id="321763"/>
    <lineage>
        <taxon>Bacteria</taxon>
        <taxon>Bacillati</taxon>
        <taxon>Bacillota</taxon>
        <taxon>Clostridia</taxon>
        <taxon>Halanaerobiales</taxon>
        <taxon>Halarsenatibacteraceae</taxon>
        <taxon>Halarsenatibacter</taxon>
    </lineage>
</organism>
<dbReference type="STRING" id="321763.SAMN04488692_10860"/>
<dbReference type="RefSeq" id="WP_089759587.1">
    <property type="nucleotide sequence ID" value="NZ_FNGO01000008.1"/>
</dbReference>
<gene>
    <name evidence="1" type="ORF">SAMN04488692_10860</name>
</gene>
<protein>
    <submittedName>
        <fullName evidence="1">Uncharacterized protein</fullName>
    </submittedName>
</protein>
<accession>A0A1G9MGE4</accession>
<dbReference type="Proteomes" id="UP000199476">
    <property type="component" value="Unassembled WGS sequence"/>
</dbReference>
<name>A0A1G9MGE4_9FIRM</name>
<evidence type="ECO:0000313" key="1">
    <source>
        <dbReference type="EMBL" id="SDL73289.1"/>
    </source>
</evidence>
<keyword evidence="2" id="KW-1185">Reference proteome</keyword>